<dbReference type="EMBL" id="JACJVR010000019">
    <property type="protein sequence ID" value="MBB6690888.1"/>
    <property type="molecule type" value="Genomic_DNA"/>
</dbReference>
<evidence type="ECO:0000256" key="1">
    <source>
        <dbReference type="SAM" id="Phobius"/>
    </source>
</evidence>
<dbReference type="Proteomes" id="UP000553776">
    <property type="component" value="Unassembled WGS sequence"/>
</dbReference>
<feature type="transmembrane region" description="Helical" evidence="1">
    <location>
        <begin position="53"/>
        <end position="73"/>
    </location>
</feature>
<evidence type="ECO:0000313" key="3">
    <source>
        <dbReference type="Proteomes" id="UP000553776"/>
    </source>
</evidence>
<keyword evidence="3" id="KW-1185">Reference proteome</keyword>
<protein>
    <submittedName>
        <fullName evidence="2">Uncharacterized protein</fullName>
    </submittedName>
</protein>
<feature type="transmembrane region" description="Helical" evidence="1">
    <location>
        <begin position="12"/>
        <end position="29"/>
    </location>
</feature>
<name>A0A841TV18_9BACL</name>
<comment type="caution">
    <text evidence="2">The sequence shown here is derived from an EMBL/GenBank/DDBJ whole genome shotgun (WGS) entry which is preliminary data.</text>
</comment>
<evidence type="ECO:0000313" key="2">
    <source>
        <dbReference type="EMBL" id="MBB6690888.1"/>
    </source>
</evidence>
<reference evidence="2 3" key="1">
    <citation type="submission" date="2020-08" db="EMBL/GenBank/DDBJ databases">
        <title>Cohnella phylogeny.</title>
        <authorList>
            <person name="Dunlap C."/>
        </authorList>
    </citation>
    <scope>NUCLEOTIDE SEQUENCE [LARGE SCALE GENOMIC DNA]</scope>
    <source>
        <strain evidence="2 3">DSM 25239</strain>
    </source>
</reference>
<proteinExistence type="predicted"/>
<dbReference type="RefSeq" id="WP_185134886.1">
    <property type="nucleotide sequence ID" value="NZ_JACJVR010000019.1"/>
</dbReference>
<keyword evidence="1" id="KW-0812">Transmembrane</keyword>
<keyword evidence="1" id="KW-1133">Transmembrane helix</keyword>
<sequence length="174" mass="18962">MRQLLFDNNMIMFVYNIIIFIMNISILKMERRLACRLLDGGIHGRFWRLRPPWGTLELAVTAILAVAAAELAASPSATAILGVTAAELTVTLSVTAILAVAAVELAASPSVTAILVVTKNSVTGPSQKSILWMQLLAAHLRGGGSFDISLKLQQKFLLVVCKLDGDWVLQRMFR</sequence>
<accession>A0A841TV18</accession>
<dbReference type="AlphaFoldDB" id="A0A841TV18"/>
<gene>
    <name evidence="2" type="ORF">H7B90_05670</name>
</gene>
<organism evidence="2 3">
    <name type="scientific">Cohnella xylanilytica</name>
    <dbReference type="NCBI Taxonomy" id="557555"/>
    <lineage>
        <taxon>Bacteria</taxon>
        <taxon>Bacillati</taxon>
        <taxon>Bacillota</taxon>
        <taxon>Bacilli</taxon>
        <taxon>Bacillales</taxon>
        <taxon>Paenibacillaceae</taxon>
        <taxon>Cohnella</taxon>
    </lineage>
</organism>
<keyword evidence="1" id="KW-0472">Membrane</keyword>